<evidence type="ECO:0000256" key="4">
    <source>
        <dbReference type="ARBA" id="ARBA00023136"/>
    </source>
</evidence>
<comment type="similarity">
    <text evidence="2">Belongs to the SusD family.</text>
</comment>
<evidence type="ECO:0000256" key="1">
    <source>
        <dbReference type="ARBA" id="ARBA00004442"/>
    </source>
</evidence>
<dbReference type="InterPro" id="IPR011990">
    <property type="entry name" value="TPR-like_helical_dom_sf"/>
</dbReference>
<evidence type="ECO:0000313" key="7">
    <source>
        <dbReference type="EMBL" id="OUO01709.1"/>
    </source>
</evidence>
<protein>
    <submittedName>
        <fullName evidence="7">RagB/SusD family nutrient uptake outer membrane protein</fullName>
    </submittedName>
</protein>
<dbReference type="GO" id="GO:0009279">
    <property type="term" value="C:cell outer membrane"/>
    <property type="evidence" value="ECO:0007669"/>
    <property type="project" value="UniProtKB-SubCell"/>
</dbReference>
<evidence type="ECO:0000313" key="8">
    <source>
        <dbReference type="Proteomes" id="UP000195386"/>
    </source>
</evidence>
<keyword evidence="4" id="KW-0472">Membrane</keyword>
<sequence>MRIKNKIMAPVMAGLMLTFTFFSCVDEIKFGNAFLEKAPGGQQTKDTVFNSVKYAEQFLNGIYSLQYYGLPFHNETPKKGGAYPNSTYIGKFEVLSDCWQNQWTECALSKVYYAGKHSAAYRDQREEKFEYLKSNVWEAVRAGWLLIENIDGVPGLEETDKKRMIAEAKCLIATRYFDMFRHYGGLPIIEASFSGLDAGYNQPRASVEETVDFIIRLLDEAKVDLPWAYTGADLQNKAGRWTKAGAIGMKCRVWNFAASPLFNDDEPYYPGTTSLAVWYGGYKPELWDNCLKACQEFFTENAAGGYELEQAVGTRPEDYRLAFRKAYVTQASKEMIHSTRVTTGVGSKYNWWAWQNDDINRITYNPTQEYVEMFPWADGMPFDWDKTAAEGRLDEMFVKGTIASGVALTRDPRLYETAIVNGLPKQLDWSTGNMAGTSYELWKGGTDAKQHPVDGNGKYTAGYANHKFYMGTDYKNQYAHWPYLRLPEIYLIYAEALVKTGGSLTEAISYVDRIRNRVNLKGLVECNLDKNLTMDKDALMGEILRERVCELGMEDVRFFDMIRYKMKDRFEMPLHGLWIKRLNSLGQVVETPWYGGDRADGVAQPTRFEYEKFEFRNRRYWWDNGFDPKWYLSPFPAAEINKGYGLEQNPGW</sequence>
<dbReference type="InterPro" id="IPR012944">
    <property type="entry name" value="SusD_RagB_dom"/>
</dbReference>
<proteinExistence type="inferred from homology"/>
<evidence type="ECO:0000256" key="2">
    <source>
        <dbReference type="ARBA" id="ARBA00006275"/>
    </source>
</evidence>
<dbReference type="RefSeq" id="WP_087425692.1">
    <property type="nucleotide sequence ID" value="NZ_CATZGC010000003.1"/>
</dbReference>
<evidence type="ECO:0000259" key="6">
    <source>
        <dbReference type="Pfam" id="PF07980"/>
    </source>
</evidence>
<dbReference type="AlphaFoldDB" id="A0A1Y3YZ29"/>
<accession>A0A1Y3YZ29</accession>
<comment type="caution">
    <text evidence="7">The sequence shown here is derived from an EMBL/GenBank/DDBJ whole genome shotgun (WGS) entry which is preliminary data.</text>
</comment>
<reference evidence="8" key="1">
    <citation type="submission" date="2017-04" db="EMBL/GenBank/DDBJ databases">
        <title>Function of individual gut microbiota members based on whole genome sequencing of pure cultures obtained from chicken caecum.</title>
        <authorList>
            <person name="Medvecky M."/>
            <person name="Cejkova D."/>
            <person name="Polansky O."/>
            <person name="Karasova D."/>
            <person name="Kubasova T."/>
            <person name="Cizek A."/>
            <person name="Rychlik I."/>
        </authorList>
    </citation>
    <scope>NUCLEOTIDE SEQUENCE [LARGE SCALE GENOMIC DNA]</scope>
    <source>
        <strain evidence="8">An43</strain>
    </source>
</reference>
<keyword evidence="5" id="KW-0998">Cell outer membrane</keyword>
<dbReference type="EMBL" id="NFII01000004">
    <property type="protein sequence ID" value="OUO01709.1"/>
    <property type="molecule type" value="Genomic_DNA"/>
</dbReference>
<name>A0A1Y3YZ29_9BACE</name>
<feature type="domain" description="RagB/SusD" evidence="6">
    <location>
        <begin position="363"/>
        <end position="652"/>
    </location>
</feature>
<organism evidence="7 8">
    <name type="scientific">Bacteroides clarus</name>
    <dbReference type="NCBI Taxonomy" id="626929"/>
    <lineage>
        <taxon>Bacteria</taxon>
        <taxon>Pseudomonadati</taxon>
        <taxon>Bacteroidota</taxon>
        <taxon>Bacteroidia</taxon>
        <taxon>Bacteroidales</taxon>
        <taxon>Bacteroidaceae</taxon>
        <taxon>Bacteroides</taxon>
    </lineage>
</organism>
<dbReference type="Gene3D" id="1.25.40.390">
    <property type="match status" value="1"/>
</dbReference>
<dbReference type="PROSITE" id="PS51257">
    <property type="entry name" value="PROKAR_LIPOPROTEIN"/>
    <property type="match status" value="1"/>
</dbReference>
<keyword evidence="3" id="KW-0732">Signal</keyword>
<gene>
    <name evidence="7" type="ORF">B5F97_05625</name>
</gene>
<evidence type="ECO:0000256" key="5">
    <source>
        <dbReference type="ARBA" id="ARBA00023237"/>
    </source>
</evidence>
<dbReference type="SUPFAM" id="SSF48452">
    <property type="entry name" value="TPR-like"/>
    <property type="match status" value="1"/>
</dbReference>
<dbReference type="Proteomes" id="UP000195386">
    <property type="component" value="Unassembled WGS sequence"/>
</dbReference>
<evidence type="ECO:0000256" key="3">
    <source>
        <dbReference type="ARBA" id="ARBA00022729"/>
    </source>
</evidence>
<dbReference type="Pfam" id="PF07980">
    <property type="entry name" value="SusD_RagB"/>
    <property type="match status" value="1"/>
</dbReference>
<comment type="subcellular location">
    <subcellularLocation>
        <location evidence="1">Cell outer membrane</location>
    </subcellularLocation>
</comment>